<dbReference type="Proteomes" id="UP001153714">
    <property type="component" value="Chromosome 2"/>
</dbReference>
<evidence type="ECO:0000313" key="4">
    <source>
        <dbReference type="Proteomes" id="UP001153714"/>
    </source>
</evidence>
<reference evidence="3" key="1">
    <citation type="submission" date="2021-12" db="EMBL/GenBank/DDBJ databases">
        <authorList>
            <person name="King R."/>
        </authorList>
    </citation>
    <scope>NUCLEOTIDE SEQUENCE</scope>
</reference>
<dbReference type="GO" id="GO:0030151">
    <property type="term" value="F:molybdenum ion binding"/>
    <property type="evidence" value="ECO:0007669"/>
    <property type="project" value="InterPro"/>
</dbReference>
<dbReference type="SUPFAM" id="SSF50800">
    <property type="entry name" value="PK beta-barrel domain-like"/>
    <property type="match status" value="1"/>
</dbReference>
<organism evidence="3 4">
    <name type="scientific">Diatraea saccharalis</name>
    <name type="common">sugarcane borer</name>
    <dbReference type="NCBI Taxonomy" id="40085"/>
    <lineage>
        <taxon>Eukaryota</taxon>
        <taxon>Metazoa</taxon>
        <taxon>Ecdysozoa</taxon>
        <taxon>Arthropoda</taxon>
        <taxon>Hexapoda</taxon>
        <taxon>Insecta</taxon>
        <taxon>Pterygota</taxon>
        <taxon>Neoptera</taxon>
        <taxon>Endopterygota</taxon>
        <taxon>Lepidoptera</taxon>
        <taxon>Glossata</taxon>
        <taxon>Ditrysia</taxon>
        <taxon>Pyraloidea</taxon>
        <taxon>Crambidae</taxon>
        <taxon>Crambinae</taxon>
        <taxon>Diatraea</taxon>
    </lineage>
</organism>
<dbReference type="Pfam" id="PF03473">
    <property type="entry name" value="MOSC"/>
    <property type="match status" value="1"/>
</dbReference>
<dbReference type="GO" id="GO:0003824">
    <property type="term" value="F:catalytic activity"/>
    <property type="evidence" value="ECO:0007669"/>
    <property type="project" value="InterPro"/>
</dbReference>
<dbReference type="PANTHER" id="PTHR14237:SF19">
    <property type="entry name" value="MITOCHONDRIAL AMIDOXIME REDUCING COMPONENT 1"/>
    <property type="match status" value="1"/>
</dbReference>
<keyword evidence="1" id="KW-0812">Transmembrane</keyword>
<keyword evidence="1" id="KW-1133">Transmembrane helix</keyword>
<dbReference type="OrthoDB" id="17255at2759"/>
<protein>
    <recommendedName>
        <fullName evidence="2">MOSC domain-containing protein</fullName>
    </recommendedName>
</protein>
<evidence type="ECO:0000313" key="3">
    <source>
        <dbReference type="EMBL" id="CAH0756315.1"/>
    </source>
</evidence>
<dbReference type="InterPro" id="IPR005302">
    <property type="entry name" value="MoCF_Sase_C"/>
</dbReference>
<reference evidence="3" key="2">
    <citation type="submission" date="2022-10" db="EMBL/GenBank/DDBJ databases">
        <authorList>
            <consortium name="ENA_rothamsted_submissions"/>
            <consortium name="culmorum"/>
            <person name="King R."/>
        </authorList>
    </citation>
    <scope>NUCLEOTIDE SEQUENCE</scope>
</reference>
<feature type="transmembrane region" description="Helical" evidence="1">
    <location>
        <begin position="6"/>
        <end position="28"/>
    </location>
</feature>
<dbReference type="Pfam" id="PF03476">
    <property type="entry name" value="MOSC_N"/>
    <property type="match status" value="1"/>
</dbReference>
<keyword evidence="1" id="KW-0472">Membrane</keyword>
<gene>
    <name evidence="3" type="ORF">DIATSA_LOCUS6970</name>
</gene>
<dbReference type="EMBL" id="OU893333">
    <property type="protein sequence ID" value="CAH0756315.1"/>
    <property type="molecule type" value="Genomic_DNA"/>
</dbReference>
<dbReference type="PROSITE" id="PS51340">
    <property type="entry name" value="MOSC"/>
    <property type="match status" value="1"/>
</dbReference>
<dbReference type="PANTHER" id="PTHR14237">
    <property type="entry name" value="MOLYBDOPTERIN COFACTOR SULFURASE MOSC"/>
    <property type="match status" value="1"/>
</dbReference>
<dbReference type="GO" id="GO:0030170">
    <property type="term" value="F:pyridoxal phosphate binding"/>
    <property type="evidence" value="ECO:0007669"/>
    <property type="project" value="InterPro"/>
</dbReference>
<dbReference type="AlphaFoldDB" id="A0A9P0G342"/>
<proteinExistence type="predicted"/>
<evidence type="ECO:0000256" key="1">
    <source>
        <dbReference type="SAM" id="Phobius"/>
    </source>
</evidence>
<accession>A0A9P0G342</accession>
<sequence>MSYKVPVHGTAVIVTAVGGVLGIVYCLYRFYQETRKKKLPQKWRSVGFLKSLNIYPIKSCGVISTDKAECTLLGLKREWLRDRILCVVDDSYNFITARVYQDLLLVSPNVDGSVITLEHPAMDVPVKVDLAEVIATEFPKTATIWGNEVSVYDCGNEASQWFTKLLKRPSKNYYLVLYASQKCRFSKDPRYKYFNFTKDDTGAFPDDTSYHLINEASVEDLNPRLEGSAVTARQFRPNFIISGCQPYDEDNWNFIKIGENVFEVVMPCLRCVLTTLDPETGSRNSNNEPLQTLRGYRQHDNELIRKAFGNSPRMGLQLALRSESGGVISVNDPVSVA</sequence>
<dbReference type="InterPro" id="IPR005303">
    <property type="entry name" value="MOCOS_middle"/>
</dbReference>
<evidence type="ECO:0000259" key="2">
    <source>
        <dbReference type="PROSITE" id="PS51340"/>
    </source>
</evidence>
<dbReference type="SUPFAM" id="SSF141673">
    <property type="entry name" value="MOSC N-terminal domain-like"/>
    <property type="match status" value="1"/>
</dbReference>
<dbReference type="InterPro" id="IPR011037">
    <property type="entry name" value="Pyrv_Knase-like_insert_dom_sf"/>
</dbReference>
<keyword evidence="4" id="KW-1185">Reference proteome</keyword>
<feature type="domain" description="MOSC" evidence="2">
    <location>
        <begin position="183"/>
        <end position="337"/>
    </location>
</feature>
<name>A0A9P0G342_9NEOP</name>